<keyword evidence="2" id="KW-1185">Reference proteome</keyword>
<sequence length="70" mass="8116">MLRFYKSLNQRDRRRYAAIKALKLGHGGIEYISKVLKCDPKTISRGIHELEDEVELSNKGQRKKGEVEKS</sequence>
<reference evidence="1 2" key="1">
    <citation type="submission" date="2018-09" db="EMBL/GenBank/DDBJ databases">
        <title>Phylogeny of the Shewanellaceae, and recommendation for two new genera, Pseudoshewanella and Parashewanella.</title>
        <authorList>
            <person name="Wang G."/>
        </authorList>
    </citation>
    <scope>NUCLEOTIDE SEQUENCE [LARGE SCALE GENOMIC DNA]</scope>
    <source>
        <strain evidence="1 2">KCTC 22492</strain>
    </source>
</reference>
<evidence type="ECO:0008006" key="3">
    <source>
        <dbReference type="Google" id="ProtNLM"/>
    </source>
</evidence>
<evidence type="ECO:0000313" key="1">
    <source>
        <dbReference type="EMBL" id="RJY18046.1"/>
    </source>
</evidence>
<gene>
    <name evidence="1" type="ORF">D5R81_06955</name>
</gene>
<evidence type="ECO:0000313" key="2">
    <source>
        <dbReference type="Proteomes" id="UP000273022"/>
    </source>
</evidence>
<dbReference type="AlphaFoldDB" id="A0A3A6U7Z4"/>
<accession>A0A3A6U7Z4</accession>
<protein>
    <recommendedName>
        <fullName evidence="3">Helix-turn-helix domain-containing protein</fullName>
    </recommendedName>
</protein>
<organism evidence="1 2">
    <name type="scientific">Parashewanella spongiae</name>
    <dbReference type="NCBI Taxonomy" id="342950"/>
    <lineage>
        <taxon>Bacteria</taxon>
        <taxon>Pseudomonadati</taxon>
        <taxon>Pseudomonadota</taxon>
        <taxon>Gammaproteobacteria</taxon>
        <taxon>Alteromonadales</taxon>
        <taxon>Shewanellaceae</taxon>
        <taxon>Parashewanella</taxon>
    </lineage>
</organism>
<dbReference type="Proteomes" id="UP000273022">
    <property type="component" value="Unassembled WGS sequence"/>
</dbReference>
<proteinExistence type="predicted"/>
<name>A0A3A6U7Z4_9GAMM</name>
<dbReference type="EMBL" id="QYYH01000033">
    <property type="protein sequence ID" value="RJY18046.1"/>
    <property type="molecule type" value="Genomic_DNA"/>
</dbReference>
<comment type="caution">
    <text evidence="1">The sequence shown here is derived from an EMBL/GenBank/DDBJ whole genome shotgun (WGS) entry which is preliminary data.</text>
</comment>